<evidence type="ECO:0000256" key="4">
    <source>
        <dbReference type="PROSITE-ProRule" id="PRU00433"/>
    </source>
</evidence>
<evidence type="ECO:0000256" key="1">
    <source>
        <dbReference type="ARBA" id="ARBA00022617"/>
    </source>
</evidence>
<dbReference type="Pfam" id="PF02239">
    <property type="entry name" value="Cytochrom_D1"/>
    <property type="match status" value="1"/>
</dbReference>
<sequence>MKSFKLGLAAGVLTLGASLVAGAAEVPKLTPEEMKKASQIFFDRCAGCHGMLRKGATGPALTPDITRQRGLQYLETIITNGTPGGMPDWGRQGILTKDEIKLLAKFLMHEPPEPPLMSLAEMKKWWKVYVPPEARPTKPEHNLNWKNFMGIILRDVGKVAIVDGDTKKLVSIVDTGFAVHIFRSSGTGRYFLTIGRDGKATLIDLWLKKPDKVAEVKVCYDARSIDTSKYKGPRGDFMDKLAIVGCYWPPSFVLLDGQTLEPIKIVDTSDYTWDTNEYVREARVASIVASHHDPEWIVSNKEPGKVLIVNYEDPTNLKMHYIDAERFLHDGGWDMSKRYFLVAANMRNKVIVIDSVEKKYVAEIETGVKPHPGRGANFVHARYGPVWCTGHLGSNNVACIGTDPINRSRYAWKLVANIELPGPGGGTLFIKTHPESPHIWVDRPLSAEPKLQRELYVIDKDSLKVIKTINVIEELKKKGYKNIDGRVVHPEFDMYGKEVWVSVWGRKDKPTALVVFDDRTMEIKEVITGDWVRTPTGIFNVYTTTNDIY</sequence>
<dbReference type="InterPro" id="IPR036909">
    <property type="entry name" value="Cyt_c-like_dom_sf"/>
</dbReference>
<keyword evidence="5" id="KW-0732">Signal</keyword>
<comment type="caution">
    <text evidence="7">The sequence shown here is derived from an EMBL/GenBank/DDBJ whole genome shotgun (WGS) entry which is preliminary data.</text>
</comment>
<accession>A0A497XPM2</accession>
<dbReference type="OrthoDB" id="5290932at2"/>
<dbReference type="PROSITE" id="PS51007">
    <property type="entry name" value="CYTC"/>
    <property type="match status" value="1"/>
</dbReference>
<dbReference type="RefSeq" id="WP_121011189.1">
    <property type="nucleotide sequence ID" value="NZ_RCCJ01000001.1"/>
</dbReference>
<keyword evidence="1 4" id="KW-0349">Heme</keyword>
<evidence type="ECO:0000256" key="3">
    <source>
        <dbReference type="ARBA" id="ARBA00023004"/>
    </source>
</evidence>
<dbReference type="Gene3D" id="2.140.10.20">
    <property type="entry name" value="C-terminal (heme d1) domain of cytochrome cd1-nitrite reductase"/>
    <property type="match status" value="1"/>
</dbReference>
<dbReference type="InterPro" id="IPR009056">
    <property type="entry name" value="Cyt_c-like_dom"/>
</dbReference>
<organism evidence="7 8">
    <name type="scientific">Hydrogenivirga caldilitoris</name>
    <dbReference type="NCBI Taxonomy" id="246264"/>
    <lineage>
        <taxon>Bacteria</taxon>
        <taxon>Pseudomonadati</taxon>
        <taxon>Aquificota</taxon>
        <taxon>Aquificia</taxon>
        <taxon>Aquificales</taxon>
        <taxon>Aquificaceae</taxon>
        <taxon>Hydrogenivirga</taxon>
    </lineage>
</organism>
<reference evidence="7 8" key="1">
    <citation type="submission" date="2018-10" db="EMBL/GenBank/DDBJ databases">
        <title>Genomic Encyclopedia of Archaeal and Bacterial Type Strains, Phase II (KMG-II): from individual species to whole genera.</title>
        <authorList>
            <person name="Goeker M."/>
        </authorList>
    </citation>
    <scope>NUCLEOTIDE SEQUENCE [LARGE SCALE GENOMIC DNA]</scope>
    <source>
        <strain evidence="7 8">DSM 16510</strain>
    </source>
</reference>
<dbReference type="SUPFAM" id="SSF46626">
    <property type="entry name" value="Cytochrome c"/>
    <property type="match status" value="1"/>
</dbReference>
<evidence type="ECO:0000256" key="2">
    <source>
        <dbReference type="ARBA" id="ARBA00022723"/>
    </source>
</evidence>
<evidence type="ECO:0000259" key="6">
    <source>
        <dbReference type="PROSITE" id="PS51007"/>
    </source>
</evidence>
<dbReference type="GO" id="GO:0009055">
    <property type="term" value="F:electron transfer activity"/>
    <property type="evidence" value="ECO:0007669"/>
    <property type="project" value="InterPro"/>
</dbReference>
<gene>
    <name evidence="7" type="ORF">BCF55_1122</name>
</gene>
<dbReference type="SUPFAM" id="SSF51004">
    <property type="entry name" value="C-terminal (heme d1) domain of cytochrome cd1-nitrite reductase"/>
    <property type="match status" value="1"/>
</dbReference>
<feature type="chain" id="PRO_5019792067" evidence="5">
    <location>
        <begin position="24"/>
        <end position="549"/>
    </location>
</feature>
<keyword evidence="2 4" id="KW-0479">Metal-binding</keyword>
<dbReference type="GO" id="GO:0046872">
    <property type="term" value="F:metal ion binding"/>
    <property type="evidence" value="ECO:0007669"/>
    <property type="project" value="UniProtKB-KW"/>
</dbReference>
<dbReference type="Proteomes" id="UP000267841">
    <property type="component" value="Unassembled WGS sequence"/>
</dbReference>
<dbReference type="GO" id="GO:0020037">
    <property type="term" value="F:heme binding"/>
    <property type="evidence" value="ECO:0007669"/>
    <property type="project" value="InterPro"/>
</dbReference>
<dbReference type="InterPro" id="IPR003143">
    <property type="entry name" value="Cyt_cd1_C_sf"/>
</dbReference>
<keyword evidence="8" id="KW-1185">Reference proteome</keyword>
<dbReference type="Gene3D" id="1.10.760.10">
    <property type="entry name" value="Cytochrome c-like domain"/>
    <property type="match status" value="1"/>
</dbReference>
<evidence type="ECO:0000256" key="5">
    <source>
        <dbReference type="SAM" id="SignalP"/>
    </source>
</evidence>
<dbReference type="InterPro" id="IPR011048">
    <property type="entry name" value="Haem_d1_sf"/>
</dbReference>
<feature type="domain" description="Cytochrome c" evidence="6">
    <location>
        <begin position="32"/>
        <end position="111"/>
    </location>
</feature>
<proteinExistence type="predicted"/>
<keyword evidence="3 4" id="KW-0408">Iron</keyword>
<name>A0A497XPM2_9AQUI</name>
<evidence type="ECO:0000313" key="7">
    <source>
        <dbReference type="EMBL" id="RLJ70838.1"/>
    </source>
</evidence>
<dbReference type="AlphaFoldDB" id="A0A497XPM2"/>
<protein>
    <submittedName>
        <fullName evidence="7">Dissimilatory nitrite reductase (NO-forming) cytochrome cd1 type apoprotein</fullName>
    </submittedName>
</protein>
<dbReference type="Pfam" id="PF13442">
    <property type="entry name" value="Cytochrome_CBB3"/>
    <property type="match status" value="1"/>
</dbReference>
<evidence type="ECO:0000313" key="8">
    <source>
        <dbReference type="Proteomes" id="UP000267841"/>
    </source>
</evidence>
<feature type="signal peptide" evidence="5">
    <location>
        <begin position="1"/>
        <end position="23"/>
    </location>
</feature>
<dbReference type="CDD" id="cd20779">
    <property type="entry name" value="8prop_hemeD1_NirS"/>
    <property type="match status" value="1"/>
</dbReference>
<dbReference type="EMBL" id="RCCJ01000001">
    <property type="protein sequence ID" value="RLJ70838.1"/>
    <property type="molecule type" value="Genomic_DNA"/>
</dbReference>